<gene>
    <name evidence="1" type="primary">CP21_2</name>
    <name evidence="1" type="ORF">SLAVMIC_00740</name>
</gene>
<evidence type="ECO:0000313" key="1">
    <source>
        <dbReference type="EMBL" id="CAG7581232.1"/>
    </source>
</evidence>
<accession>A0A8D9C9E9</accession>
<dbReference type="Gene3D" id="3.40.50.300">
    <property type="entry name" value="P-loop containing nucleotide triphosphate hydrolases"/>
    <property type="match status" value="1"/>
</dbReference>
<dbReference type="SUPFAM" id="SSF52540">
    <property type="entry name" value="P-loop containing nucleoside triphosphate hydrolases"/>
    <property type="match status" value="1"/>
</dbReference>
<name>A0A8D9C9E9_9VIRU</name>
<organism evidence="1">
    <name type="scientific">uncultured marine phage</name>
    <dbReference type="NCBI Taxonomy" id="707152"/>
    <lineage>
        <taxon>Viruses</taxon>
        <taxon>environmental samples</taxon>
    </lineage>
</organism>
<protein>
    <submittedName>
        <fullName evidence="1">Putative poly A polymerase</fullName>
    </submittedName>
</protein>
<dbReference type="InterPro" id="IPR027417">
    <property type="entry name" value="P-loop_NTPase"/>
</dbReference>
<dbReference type="GO" id="GO:0000380">
    <property type="term" value="P:alternative mRNA splicing, via spliceosome"/>
    <property type="evidence" value="ECO:0007669"/>
    <property type="project" value="TreeGrafter"/>
</dbReference>
<dbReference type="PANTHER" id="PTHR12381">
    <property type="entry name" value="HETEROGENEOUS NUCLEAR RIBONUCLEOPROTEIN U FAMILY MEMBER"/>
    <property type="match status" value="1"/>
</dbReference>
<proteinExistence type="predicted"/>
<dbReference type="PANTHER" id="PTHR12381:SF56">
    <property type="entry name" value="B30.2_SPRY DOMAIN-CONTAINING PROTEIN-RELATED"/>
    <property type="match status" value="1"/>
</dbReference>
<dbReference type="GO" id="GO:0003723">
    <property type="term" value="F:RNA binding"/>
    <property type="evidence" value="ECO:0007669"/>
    <property type="project" value="TreeGrafter"/>
</dbReference>
<dbReference type="Pfam" id="PF13671">
    <property type="entry name" value="AAA_33"/>
    <property type="match status" value="1"/>
</dbReference>
<reference evidence="1" key="1">
    <citation type="submission" date="2021-06" db="EMBL/GenBank/DDBJ databases">
        <authorList>
            <person name="Gannon L."/>
            <person name="Redgwell R T."/>
            <person name="Michniewski S."/>
            <person name="Harrison D C."/>
            <person name="Millard A."/>
        </authorList>
    </citation>
    <scope>NUCLEOTIDE SEQUENCE</scope>
</reference>
<sequence length="168" mass="19577">MNKKFLKHKLKEHDKWVMILVGTPLVGKSTYLRENFSDVDYVTLSRDECLLEVAGTDDYGIAWKTANQKNVDKLLKSKFENASKEGKNCVVDMTNLSKKRRKSNLKFFGEDYFKVAVTFDHLSQDEYKMRNEKRLEEEKKFIPYGVIASMKKAYTPVDRNEGFDLIVS</sequence>
<dbReference type="EMBL" id="OU342829">
    <property type="protein sequence ID" value="CAG7581232.1"/>
    <property type="molecule type" value="Genomic_DNA"/>
</dbReference>